<proteinExistence type="predicted"/>
<organism evidence="1 2">
    <name type="scientific">Dermacentor silvarum</name>
    <name type="common">Tick</name>
    <dbReference type="NCBI Taxonomy" id="543639"/>
    <lineage>
        <taxon>Eukaryota</taxon>
        <taxon>Metazoa</taxon>
        <taxon>Ecdysozoa</taxon>
        <taxon>Arthropoda</taxon>
        <taxon>Chelicerata</taxon>
        <taxon>Arachnida</taxon>
        <taxon>Acari</taxon>
        <taxon>Parasitiformes</taxon>
        <taxon>Ixodida</taxon>
        <taxon>Ixodoidea</taxon>
        <taxon>Ixodidae</taxon>
        <taxon>Rhipicephalinae</taxon>
        <taxon>Dermacentor</taxon>
    </lineage>
</organism>
<name>A0ACB8DJ06_DERSI</name>
<evidence type="ECO:0000313" key="1">
    <source>
        <dbReference type="EMBL" id="KAH7970549.1"/>
    </source>
</evidence>
<accession>A0ACB8DJ06</accession>
<comment type="caution">
    <text evidence="1">The sequence shown here is derived from an EMBL/GenBank/DDBJ whole genome shotgun (WGS) entry which is preliminary data.</text>
</comment>
<reference evidence="1" key="1">
    <citation type="submission" date="2020-05" db="EMBL/GenBank/DDBJ databases">
        <title>Large-scale comparative analyses of tick genomes elucidate their genetic diversity and vector capacities.</title>
        <authorList>
            <person name="Jia N."/>
            <person name="Wang J."/>
            <person name="Shi W."/>
            <person name="Du L."/>
            <person name="Sun Y."/>
            <person name="Zhan W."/>
            <person name="Jiang J."/>
            <person name="Wang Q."/>
            <person name="Zhang B."/>
            <person name="Ji P."/>
            <person name="Sakyi L.B."/>
            <person name="Cui X."/>
            <person name="Yuan T."/>
            <person name="Jiang B."/>
            <person name="Yang W."/>
            <person name="Lam T.T.-Y."/>
            <person name="Chang Q."/>
            <person name="Ding S."/>
            <person name="Wang X."/>
            <person name="Zhu J."/>
            <person name="Ruan X."/>
            <person name="Zhao L."/>
            <person name="Wei J."/>
            <person name="Que T."/>
            <person name="Du C."/>
            <person name="Cheng J."/>
            <person name="Dai P."/>
            <person name="Han X."/>
            <person name="Huang E."/>
            <person name="Gao Y."/>
            <person name="Liu J."/>
            <person name="Shao H."/>
            <person name="Ye R."/>
            <person name="Li L."/>
            <person name="Wei W."/>
            <person name="Wang X."/>
            <person name="Wang C."/>
            <person name="Yang T."/>
            <person name="Huo Q."/>
            <person name="Li W."/>
            <person name="Guo W."/>
            <person name="Chen H."/>
            <person name="Zhou L."/>
            <person name="Ni X."/>
            <person name="Tian J."/>
            <person name="Zhou Y."/>
            <person name="Sheng Y."/>
            <person name="Liu T."/>
            <person name="Pan Y."/>
            <person name="Xia L."/>
            <person name="Li J."/>
            <person name="Zhao F."/>
            <person name="Cao W."/>
        </authorList>
    </citation>
    <scope>NUCLEOTIDE SEQUENCE</scope>
    <source>
        <strain evidence="1">Dsil-2018</strain>
    </source>
</reference>
<dbReference type="EMBL" id="CM023480">
    <property type="protein sequence ID" value="KAH7970549.1"/>
    <property type="molecule type" value="Genomic_DNA"/>
</dbReference>
<gene>
    <name evidence="1" type="ORF">HPB49_010387</name>
</gene>
<dbReference type="Proteomes" id="UP000821865">
    <property type="component" value="Chromosome 11"/>
</dbReference>
<sequence>MTTPVCTHCGTVGHRTDMCPNPHLARCSTCGTLNPEGQAQCHAKCSVCNGLHLMGSTECKRKHRRAIGGQRERSQVRNANISSNQRHRVDAQHHHHLGGPARRN</sequence>
<keyword evidence="2" id="KW-1185">Reference proteome</keyword>
<protein>
    <submittedName>
        <fullName evidence="1">Uncharacterized protein</fullName>
    </submittedName>
</protein>
<evidence type="ECO:0000313" key="2">
    <source>
        <dbReference type="Proteomes" id="UP000821865"/>
    </source>
</evidence>